<feature type="non-terminal residue" evidence="1">
    <location>
        <position position="1"/>
    </location>
</feature>
<proteinExistence type="predicted"/>
<sequence length="65" mass="7831">NSNNNILYEGAKEVKRFILDNPDILITQGEGRWRRVARFRLENEVREGRYWESEEERECRLCGSE</sequence>
<name>A0A151IVC2_9HYME</name>
<reference evidence="1 2" key="1">
    <citation type="submission" date="2015-09" db="EMBL/GenBank/DDBJ databases">
        <title>Trachymyrmex cornetzi WGS genome.</title>
        <authorList>
            <person name="Nygaard S."/>
            <person name="Hu H."/>
            <person name="Boomsma J."/>
            <person name="Zhang G."/>
        </authorList>
    </citation>
    <scope>NUCLEOTIDE SEQUENCE [LARGE SCALE GENOMIC DNA]</scope>
    <source>
        <strain evidence="1">Tcor2-1</strain>
        <tissue evidence="1">Whole body</tissue>
    </source>
</reference>
<evidence type="ECO:0000313" key="1">
    <source>
        <dbReference type="EMBL" id="KYN11483.1"/>
    </source>
</evidence>
<accession>A0A151IVC2</accession>
<protein>
    <submittedName>
        <fullName evidence="1">Uncharacterized protein</fullName>
    </submittedName>
</protein>
<gene>
    <name evidence="1" type="ORF">ALC57_16363</name>
</gene>
<keyword evidence="2" id="KW-1185">Reference proteome</keyword>
<dbReference type="EMBL" id="KQ980907">
    <property type="protein sequence ID" value="KYN11483.1"/>
    <property type="molecule type" value="Genomic_DNA"/>
</dbReference>
<dbReference type="AlphaFoldDB" id="A0A151IVC2"/>
<organism evidence="1 2">
    <name type="scientific">Trachymyrmex cornetzi</name>
    <dbReference type="NCBI Taxonomy" id="471704"/>
    <lineage>
        <taxon>Eukaryota</taxon>
        <taxon>Metazoa</taxon>
        <taxon>Ecdysozoa</taxon>
        <taxon>Arthropoda</taxon>
        <taxon>Hexapoda</taxon>
        <taxon>Insecta</taxon>
        <taxon>Pterygota</taxon>
        <taxon>Neoptera</taxon>
        <taxon>Endopterygota</taxon>
        <taxon>Hymenoptera</taxon>
        <taxon>Apocrita</taxon>
        <taxon>Aculeata</taxon>
        <taxon>Formicoidea</taxon>
        <taxon>Formicidae</taxon>
        <taxon>Myrmicinae</taxon>
        <taxon>Trachymyrmex</taxon>
    </lineage>
</organism>
<evidence type="ECO:0000313" key="2">
    <source>
        <dbReference type="Proteomes" id="UP000078492"/>
    </source>
</evidence>
<dbReference type="Proteomes" id="UP000078492">
    <property type="component" value="Unassembled WGS sequence"/>
</dbReference>